<feature type="transmembrane region" description="Helical" evidence="1">
    <location>
        <begin position="252"/>
        <end position="269"/>
    </location>
</feature>
<gene>
    <name evidence="2" type="ORF">QUV96_01400</name>
</gene>
<reference evidence="2 3" key="3">
    <citation type="submission" date="2023-06" db="EMBL/GenBank/DDBJ databases">
        <authorList>
            <person name="Zeman M."/>
            <person name="Kubasova T."/>
            <person name="Jahodarova E."/>
            <person name="Nykrynova M."/>
            <person name="Rychlik I."/>
        </authorList>
    </citation>
    <scope>NUCLEOTIDE SEQUENCE [LARGE SCALE GENOMIC DNA]</scope>
    <source>
        <strain evidence="2 3">ET39</strain>
    </source>
</reference>
<name>A0ABT7U9I8_9FIRM</name>
<organism evidence="2 3">
    <name type="scientific">Amedibacillus dolichus</name>
    <dbReference type="NCBI Taxonomy" id="31971"/>
    <lineage>
        <taxon>Bacteria</taxon>
        <taxon>Bacillati</taxon>
        <taxon>Bacillota</taxon>
        <taxon>Erysipelotrichia</taxon>
        <taxon>Erysipelotrichales</taxon>
        <taxon>Erysipelotrichaceae</taxon>
        <taxon>Amedibacillus</taxon>
    </lineage>
</organism>
<sequence>MGKISNKALNKVLLRTQGCQFAHNYERMQSLSLTYCFSPVLEELYKDRPKEEKVHAMQRYLEYFNTHPIAIPFILGIQAALEESTTEDQKETCTAIKTSLMGPFAGLGDSMLNLTWYPIAGSIGASMCINDGSLVGPLVMFLLINLLYWPLKYFGLHLGYTKGLELVQSGGMALFDRLGNMANVLGVVVVGCLIPQTVKLSTALQFAFSEGEPLVIQDQLNNVMPYMLPVILTFVCYKLLKKGQGKNSASIILGMIVFALVFAAIGYYIPWLKIFA</sequence>
<dbReference type="Pfam" id="PF03613">
    <property type="entry name" value="EIID-AGA"/>
    <property type="match status" value="1"/>
</dbReference>
<dbReference type="PROSITE" id="PS51108">
    <property type="entry name" value="PTS_EIID"/>
    <property type="match status" value="1"/>
</dbReference>
<keyword evidence="1" id="KW-0812">Transmembrane</keyword>
<comment type="caution">
    <text evidence="2">The sequence shown here is derived from an EMBL/GenBank/DDBJ whole genome shotgun (WGS) entry which is preliminary data.</text>
</comment>
<evidence type="ECO:0000313" key="3">
    <source>
        <dbReference type="Proteomes" id="UP001529340"/>
    </source>
</evidence>
<dbReference type="InterPro" id="IPR050303">
    <property type="entry name" value="GatZ_KbaZ_carbometab"/>
</dbReference>
<dbReference type="EMBL" id="JAUDCG010000004">
    <property type="protein sequence ID" value="MDM8156289.1"/>
    <property type="molecule type" value="Genomic_DNA"/>
</dbReference>
<feature type="transmembrane region" description="Helical" evidence="1">
    <location>
        <begin position="134"/>
        <end position="151"/>
    </location>
</feature>
<dbReference type="Proteomes" id="UP001529340">
    <property type="component" value="Unassembled WGS sequence"/>
</dbReference>
<evidence type="ECO:0000256" key="1">
    <source>
        <dbReference type="SAM" id="Phobius"/>
    </source>
</evidence>
<feature type="transmembrane region" description="Helical" evidence="1">
    <location>
        <begin position="223"/>
        <end position="240"/>
    </location>
</feature>
<evidence type="ECO:0000313" key="2">
    <source>
        <dbReference type="EMBL" id="MDM8156289.1"/>
    </source>
</evidence>
<accession>A0ABT7U9I8</accession>
<dbReference type="PANTHER" id="PTHR32502:SF27">
    <property type="entry name" value="PTS SYSTEM, MANNOSE-SPECIFIC IID COMPONENT"/>
    <property type="match status" value="1"/>
</dbReference>
<dbReference type="RefSeq" id="WP_289606760.1">
    <property type="nucleotide sequence ID" value="NZ_JAUDCG010000004.1"/>
</dbReference>
<protein>
    <submittedName>
        <fullName evidence="2">PTS system mannose/fructose/sorbose family transporter subunit IID</fullName>
    </submittedName>
</protein>
<reference evidence="2 3" key="2">
    <citation type="submission" date="2023-06" db="EMBL/GenBank/DDBJ databases">
        <title>Identification and characterization of horizontal gene transfer across gut microbiota members of farm animals based on homology search.</title>
        <authorList>
            <person name="Schwarzerova J."/>
            <person name="Nykrynova M."/>
            <person name="Jureckova K."/>
            <person name="Cejkova D."/>
            <person name="Rychlik I."/>
        </authorList>
    </citation>
    <scope>NUCLEOTIDE SEQUENCE [LARGE SCALE GENOMIC DNA]</scope>
    <source>
        <strain evidence="2 3">ET39</strain>
    </source>
</reference>
<dbReference type="PANTHER" id="PTHR32502">
    <property type="entry name" value="N-ACETYLGALACTOSAMINE PERMEASE II COMPONENT-RELATED"/>
    <property type="match status" value="1"/>
</dbReference>
<keyword evidence="1" id="KW-0472">Membrane</keyword>
<keyword evidence="1" id="KW-1133">Transmembrane helix</keyword>
<reference evidence="3" key="1">
    <citation type="submission" date="2023-06" db="EMBL/GenBank/DDBJ databases">
        <title>Identification and characterization of horizontal gene transfer across gut microbiota members of farm animals based on homology search.</title>
        <authorList>
            <person name="Zeman M."/>
            <person name="Kubasova T."/>
            <person name="Jahodarova E."/>
            <person name="Nykrynova M."/>
            <person name="Rychlik I."/>
        </authorList>
    </citation>
    <scope>NUCLEOTIDE SEQUENCE [LARGE SCALE GENOMIC DNA]</scope>
    <source>
        <strain evidence="3">ET39</strain>
    </source>
</reference>
<proteinExistence type="predicted"/>
<dbReference type="InterPro" id="IPR004704">
    <property type="entry name" value="PTS_IID_man"/>
</dbReference>
<keyword evidence="3" id="KW-1185">Reference proteome</keyword>